<gene>
    <name evidence="6" type="primary">azoR</name>
    <name evidence="8" type="ORF">GWR21_28350</name>
</gene>
<protein>
    <recommendedName>
        <fullName evidence="6">FMN dependent NADH:quinone oxidoreductase</fullName>
        <ecNumber evidence="6">1.6.5.-</ecNumber>
    </recommendedName>
    <alternativeName>
        <fullName evidence="6">Azo-dye reductase</fullName>
    </alternativeName>
    <alternativeName>
        <fullName evidence="6">FMN-dependent NADH-azo compound oxidoreductase</fullName>
    </alternativeName>
    <alternativeName>
        <fullName evidence="6">FMN-dependent NADH-azoreductase</fullName>
        <ecNumber evidence="6">1.7.1.17</ecNumber>
    </alternativeName>
</protein>
<feature type="domain" description="Flavodoxin-like fold" evidence="7">
    <location>
        <begin position="2"/>
        <end position="194"/>
    </location>
</feature>
<dbReference type="RefSeq" id="WP_162335074.1">
    <property type="nucleotide sequence ID" value="NZ_CP048113.1"/>
</dbReference>
<dbReference type="EC" id="1.7.1.17" evidence="6"/>
<comment type="function">
    <text evidence="6">Also exhibits azoreductase activity. Catalyzes the reductive cleavage of the azo bond in aromatic azo compounds to the corresponding amines.</text>
</comment>
<evidence type="ECO:0000256" key="4">
    <source>
        <dbReference type="ARBA" id="ARBA00023027"/>
    </source>
</evidence>
<dbReference type="KEGG" id="chih:GWR21_28350"/>
<dbReference type="InterPro" id="IPR003680">
    <property type="entry name" value="Flavodoxin_fold"/>
</dbReference>
<dbReference type="Proteomes" id="UP000476411">
    <property type="component" value="Chromosome"/>
</dbReference>
<keyword evidence="3 6" id="KW-0560">Oxidoreductase</keyword>
<dbReference type="Pfam" id="PF02525">
    <property type="entry name" value="Flavodoxin_2"/>
    <property type="match status" value="1"/>
</dbReference>
<dbReference type="PANTHER" id="PTHR43741:SF4">
    <property type="entry name" value="FMN-DEPENDENT NADH:QUINONE OXIDOREDUCTASE"/>
    <property type="match status" value="1"/>
</dbReference>
<comment type="catalytic activity">
    <reaction evidence="6">
        <text>2 a quinone + NADH + H(+) = 2 a 1,4-benzosemiquinone + NAD(+)</text>
        <dbReference type="Rhea" id="RHEA:65952"/>
        <dbReference type="ChEBI" id="CHEBI:15378"/>
        <dbReference type="ChEBI" id="CHEBI:57540"/>
        <dbReference type="ChEBI" id="CHEBI:57945"/>
        <dbReference type="ChEBI" id="CHEBI:132124"/>
        <dbReference type="ChEBI" id="CHEBI:134225"/>
    </reaction>
</comment>
<evidence type="ECO:0000259" key="7">
    <source>
        <dbReference type="Pfam" id="PF02525"/>
    </source>
</evidence>
<dbReference type="Gene3D" id="3.40.50.360">
    <property type="match status" value="1"/>
</dbReference>
<dbReference type="InterPro" id="IPR029039">
    <property type="entry name" value="Flavoprotein-like_sf"/>
</dbReference>
<dbReference type="GO" id="GO:0009055">
    <property type="term" value="F:electron transfer activity"/>
    <property type="evidence" value="ECO:0007669"/>
    <property type="project" value="UniProtKB-UniRule"/>
</dbReference>
<reference evidence="8 9" key="1">
    <citation type="submission" date="2020-01" db="EMBL/GenBank/DDBJ databases">
        <title>Complete genome sequence of Chitinophaga sp. H33E-04 isolated from quinoa roots.</title>
        <authorList>
            <person name="Weon H.-Y."/>
            <person name="Lee S.A."/>
        </authorList>
    </citation>
    <scope>NUCLEOTIDE SEQUENCE [LARGE SCALE GENOMIC DNA]</scope>
    <source>
        <strain evidence="8 9">H33E-04</strain>
    </source>
</reference>
<feature type="binding site" evidence="6">
    <location>
        <position position="10"/>
    </location>
    <ligand>
        <name>FMN</name>
        <dbReference type="ChEBI" id="CHEBI:58210"/>
    </ligand>
</feature>
<keyword evidence="1 6" id="KW-0285">Flavoprotein</keyword>
<evidence type="ECO:0000256" key="1">
    <source>
        <dbReference type="ARBA" id="ARBA00022630"/>
    </source>
</evidence>
<comment type="function">
    <text evidence="6">Quinone reductase that provides resistance to thiol-specific stress caused by electrophilic quinones.</text>
</comment>
<name>A0A6B9ZLU4_9BACT</name>
<keyword evidence="2 6" id="KW-0288">FMN</keyword>
<evidence type="ECO:0000256" key="6">
    <source>
        <dbReference type="HAMAP-Rule" id="MF_01216"/>
    </source>
</evidence>
<dbReference type="InterPro" id="IPR023048">
    <property type="entry name" value="NADH:quinone_OxRdtase_FMN_depd"/>
</dbReference>
<keyword evidence="4 6" id="KW-0520">NAD</keyword>
<comment type="catalytic activity">
    <reaction evidence="5">
        <text>N,N-dimethyl-1,4-phenylenediamine + anthranilate + 2 NAD(+) = 2-(4-dimethylaminophenyl)diazenylbenzoate + 2 NADH + 2 H(+)</text>
        <dbReference type="Rhea" id="RHEA:55872"/>
        <dbReference type="ChEBI" id="CHEBI:15378"/>
        <dbReference type="ChEBI" id="CHEBI:15783"/>
        <dbReference type="ChEBI" id="CHEBI:16567"/>
        <dbReference type="ChEBI" id="CHEBI:57540"/>
        <dbReference type="ChEBI" id="CHEBI:57945"/>
        <dbReference type="ChEBI" id="CHEBI:71579"/>
        <dbReference type="EC" id="1.7.1.17"/>
    </reaction>
    <physiologicalReaction direction="right-to-left" evidence="5">
        <dbReference type="Rhea" id="RHEA:55874"/>
    </physiologicalReaction>
</comment>
<evidence type="ECO:0000256" key="5">
    <source>
        <dbReference type="ARBA" id="ARBA00048542"/>
    </source>
</evidence>
<evidence type="ECO:0000313" key="9">
    <source>
        <dbReference type="Proteomes" id="UP000476411"/>
    </source>
</evidence>
<dbReference type="AlphaFoldDB" id="A0A6B9ZLU4"/>
<comment type="caution">
    <text evidence="6">Lacks conserved residue(s) required for the propagation of feature annotation.</text>
</comment>
<proteinExistence type="inferred from homology"/>
<comment type="similarity">
    <text evidence="6">Belongs to the azoreductase type 1 family.</text>
</comment>
<sequence length="200" mass="21619">MKRILHLISSIQGNESYSYKLSRAIVEKVIEKYPGSTVENVDLNDHEPPHLNPTILQSMFTPVDQLTAEAKESIRYSDAAVAQILAADIIVIGAPLYNYTIPSSLKAWIDHITRAGITFGYSEKGPVGKVLGKKVYLAMASGGVYSEGPGKVNDFVAPYLKAFLGALGMTDLTVFRVEGVKVAGVKEQALEKGIAGIHID</sequence>
<organism evidence="8 9">
    <name type="scientific">Chitinophaga agri</name>
    <dbReference type="NCBI Taxonomy" id="2703787"/>
    <lineage>
        <taxon>Bacteria</taxon>
        <taxon>Pseudomonadati</taxon>
        <taxon>Bacteroidota</taxon>
        <taxon>Chitinophagia</taxon>
        <taxon>Chitinophagales</taxon>
        <taxon>Chitinophagaceae</taxon>
        <taxon>Chitinophaga</taxon>
    </lineage>
</organism>
<dbReference type="SUPFAM" id="SSF52218">
    <property type="entry name" value="Flavoproteins"/>
    <property type="match status" value="1"/>
</dbReference>
<dbReference type="EMBL" id="CP048113">
    <property type="protein sequence ID" value="QHS63358.1"/>
    <property type="molecule type" value="Genomic_DNA"/>
</dbReference>
<dbReference type="EC" id="1.6.5.-" evidence="6"/>
<feature type="binding site" evidence="6">
    <location>
        <begin position="16"/>
        <end position="18"/>
    </location>
    <ligand>
        <name>FMN</name>
        <dbReference type="ChEBI" id="CHEBI:58210"/>
    </ligand>
</feature>
<keyword evidence="9" id="KW-1185">Reference proteome</keyword>
<dbReference type="GO" id="GO:0010181">
    <property type="term" value="F:FMN binding"/>
    <property type="evidence" value="ECO:0007669"/>
    <property type="project" value="UniProtKB-UniRule"/>
</dbReference>
<comment type="cofactor">
    <cofactor evidence="6">
        <name>FMN</name>
        <dbReference type="ChEBI" id="CHEBI:58210"/>
    </cofactor>
    <text evidence="6">Binds 1 FMN per subunit.</text>
</comment>
<comment type="subunit">
    <text evidence="6">Homodimer.</text>
</comment>
<evidence type="ECO:0000256" key="3">
    <source>
        <dbReference type="ARBA" id="ARBA00023002"/>
    </source>
</evidence>
<accession>A0A6B9ZLU4</accession>
<dbReference type="HAMAP" id="MF_01216">
    <property type="entry name" value="Azoreductase_type1"/>
    <property type="match status" value="1"/>
</dbReference>
<dbReference type="GO" id="GO:0016655">
    <property type="term" value="F:oxidoreductase activity, acting on NAD(P)H, quinone or similar compound as acceptor"/>
    <property type="evidence" value="ECO:0007669"/>
    <property type="project" value="InterPro"/>
</dbReference>
<dbReference type="GO" id="GO:0016652">
    <property type="term" value="F:oxidoreductase activity, acting on NAD(P)H as acceptor"/>
    <property type="evidence" value="ECO:0007669"/>
    <property type="project" value="UniProtKB-UniRule"/>
</dbReference>
<evidence type="ECO:0000313" key="8">
    <source>
        <dbReference type="EMBL" id="QHS63358.1"/>
    </source>
</evidence>
<dbReference type="InterPro" id="IPR050104">
    <property type="entry name" value="FMN-dep_NADH:Q_OxRdtase_AzoR1"/>
</dbReference>
<dbReference type="PANTHER" id="PTHR43741">
    <property type="entry name" value="FMN-DEPENDENT NADH-AZOREDUCTASE 1"/>
    <property type="match status" value="1"/>
</dbReference>
<evidence type="ECO:0000256" key="2">
    <source>
        <dbReference type="ARBA" id="ARBA00022643"/>
    </source>
</evidence>